<name>A0A0A8YUW5_ARUDO</name>
<dbReference type="EMBL" id="GBRH01267499">
    <property type="protein sequence ID" value="JAD30396.1"/>
    <property type="molecule type" value="Transcribed_RNA"/>
</dbReference>
<accession>A0A0A8YUW5</accession>
<dbReference type="AlphaFoldDB" id="A0A0A8YUW5"/>
<reference evidence="1" key="1">
    <citation type="submission" date="2014-09" db="EMBL/GenBank/DDBJ databases">
        <authorList>
            <person name="Magalhaes I.L.F."/>
            <person name="Oliveira U."/>
            <person name="Santos F.R."/>
            <person name="Vidigal T.H.D.A."/>
            <person name="Brescovit A.D."/>
            <person name="Santos A.J."/>
        </authorList>
    </citation>
    <scope>NUCLEOTIDE SEQUENCE</scope>
    <source>
        <tissue evidence="1">Shoot tissue taken approximately 20 cm above the soil surface</tissue>
    </source>
</reference>
<reference evidence="1" key="2">
    <citation type="journal article" date="2015" name="Data Brief">
        <title>Shoot transcriptome of the giant reed, Arundo donax.</title>
        <authorList>
            <person name="Barrero R.A."/>
            <person name="Guerrero F.D."/>
            <person name="Moolhuijzen P."/>
            <person name="Goolsby J.A."/>
            <person name="Tidwell J."/>
            <person name="Bellgard S.E."/>
            <person name="Bellgard M.I."/>
        </authorList>
    </citation>
    <scope>NUCLEOTIDE SEQUENCE</scope>
    <source>
        <tissue evidence="1">Shoot tissue taken approximately 20 cm above the soil surface</tissue>
    </source>
</reference>
<sequence>MNLSQCVTPIVCAPASIHALIHFQFIYNRDQSYTTFGLHEK</sequence>
<proteinExistence type="predicted"/>
<organism evidence="1">
    <name type="scientific">Arundo donax</name>
    <name type="common">Giant reed</name>
    <name type="synonym">Donax arundinaceus</name>
    <dbReference type="NCBI Taxonomy" id="35708"/>
    <lineage>
        <taxon>Eukaryota</taxon>
        <taxon>Viridiplantae</taxon>
        <taxon>Streptophyta</taxon>
        <taxon>Embryophyta</taxon>
        <taxon>Tracheophyta</taxon>
        <taxon>Spermatophyta</taxon>
        <taxon>Magnoliopsida</taxon>
        <taxon>Liliopsida</taxon>
        <taxon>Poales</taxon>
        <taxon>Poaceae</taxon>
        <taxon>PACMAD clade</taxon>
        <taxon>Arundinoideae</taxon>
        <taxon>Arundineae</taxon>
        <taxon>Arundo</taxon>
    </lineage>
</organism>
<evidence type="ECO:0000313" key="1">
    <source>
        <dbReference type="EMBL" id="JAD30396.1"/>
    </source>
</evidence>
<protein>
    <submittedName>
        <fullName evidence="1">Uncharacterized protein</fullName>
    </submittedName>
</protein>